<dbReference type="GO" id="GO:0005524">
    <property type="term" value="F:ATP binding"/>
    <property type="evidence" value="ECO:0007669"/>
    <property type="project" value="UniProtKB-KW"/>
</dbReference>
<gene>
    <name evidence="6" type="ORF">METZ01_LOCUS367970</name>
</gene>
<dbReference type="GO" id="GO:0006420">
    <property type="term" value="P:arginyl-tRNA aminoacylation"/>
    <property type="evidence" value="ECO:0007669"/>
    <property type="project" value="InterPro"/>
</dbReference>
<dbReference type="Pfam" id="PF00750">
    <property type="entry name" value="tRNA-synt_1d"/>
    <property type="match status" value="1"/>
</dbReference>
<dbReference type="PRINTS" id="PR01038">
    <property type="entry name" value="TRNASYNTHARG"/>
</dbReference>
<keyword evidence="3" id="KW-0067">ATP-binding</keyword>
<keyword evidence="2" id="KW-0547">Nucleotide-binding</keyword>
<proteinExistence type="predicted"/>
<dbReference type="SUPFAM" id="SSF52374">
    <property type="entry name" value="Nucleotidylyl transferase"/>
    <property type="match status" value="1"/>
</dbReference>
<feature type="non-terminal residue" evidence="6">
    <location>
        <position position="1"/>
    </location>
</feature>
<evidence type="ECO:0000256" key="4">
    <source>
        <dbReference type="ARBA" id="ARBA00023146"/>
    </source>
</evidence>
<dbReference type="InterPro" id="IPR005148">
    <property type="entry name" value="Arg-tRNA-synth_N"/>
</dbReference>
<accession>A0A382SZ01</accession>
<dbReference type="InterPro" id="IPR014729">
    <property type="entry name" value="Rossmann-like_a/b/a_fold"/>
</dbReference>
<reference evidence="6" key="1">
    <citation type="submission" date="2018-05" db="EMBL/GenBank/DDBJ databases">
        <authorList>
            <person name="Lanie J.A."/>
            <person name="Ng W.-L."/>
            <person name="Kazmierczak K.M."/>
            <person name="Andrzejewski T.M."/>
            <person name="Davidsen T.M."/>
            <person name="Wayne K.J."/>
            <person name="Tettelin H."/>
            <person name="Glass J.I."/>
            <person name="Rusch D."/>
            <person name="Podicherti R."/>
            <person name="Tsui H.-C.T."/>
            <person name="Winkler M.E."/>
        </authorList>
    </citation>
    <scope>NUCLEOTIDE SEQUENCE</scope>
</reference>
<dbReference type="EMBL" id="UINC01132664">
    <property type="protein sequence ID" value="SVD15116.1"/>
    <property type="molecule type" value="Genomic_DNA"/>
</dbReference>
<dbReference type="PROSITE" id="PS00178">
    <property type="entry name" value="AA_TRNA_LIGASE_I"/>
    <property type="match status" value="1"/>
</dbReference>
<feature type="non-terminal residue" evidence="6">
    <location>
        <position position="264"/>
    </location>
</feature>
<dbReference type="InterPro" id="IPR035684">
    <property type="entry name" value="ArgRS_core"/>
</dbReference>
<dbReference type="InterPro" id="IPR001278">
    <property type="entry name" value="Arg-tRNA-ligase"/>
</dbReference>
<sequence>VDLQRQGVIPSDVEISGISIEPPREEKHGDLSTNAALVLAKQAKGNPREFADSLAPRLMKINGVISVDIAGPGFLNVFFGLGFWHNLLMDVLNSGTNFGRSQIGRGNSILVEFVSANPTGPLHVGHARGAVYGDVLARLLSFSGFTVAREYYWNDAGAQVDKLASSVYTRYLQNLDAMEPAEPGDDNGAEVEYGGEYLIDLAGDLVERHGEKWRDVPRKDWLPIIREIAVEAMKDLIRSDLRLLGTAFDNEVSESKLLSDGKVN</sequence>
<evidence type="ECO:0000259" key="5">
    <source>
        <dbReference type="SMART" id="SM01016"/>
    </source>
</evidence>
<dbReference type="PANTHER" id="PTHR11956">
    <property type="entry name" value="ARGINYL-TRNA SYNTHETASE"/>
    <property type="match status" value="1"/>
</dbReference>
<dbReference type="InterPro" id="IPR001412">
    <property type="entry name" value="aa-tRNA-synth_I_CS"/>
</dbReference>
<evidence type="ECO:0000256" key="2">
    <source>
        <dbReference type="ARBA" id="ARBA00022741"/>
    </source>
</evidence>
<evidence type="ECO:0000313" key="6">
    <source>
        <dbReference type="EMBL" id="SVD15116.1"/>
    </source>
</evidence>
<dbReference type="Gene3D" id="3.40.50.620">
    <property type="entry name" value="HUPs"/>
    <property type="match status" value="1"/>
</dbReference>
<dbReference type="AlphaFoldDB" id="A0A382SZ01"/>
<dbReference type="Gene3D" id="3.30.1360.70">
    <property type="entry name" value="Arginyl tRNA synthetase N-terminal domain"/>
    <property type="match status" value="1"/>
</dbReference>
<keyword evidence="1" id="KW-0436">Ligase</keyword>
<dbReference type="GO" id="GO:0004814">
    <property type="term" value="F:arginine-tRNA ligase activity"/>
    <property type="evidence" value="ECO:0007669"/>
    <property type="project" value="InterPro"/>
</dbReference>
<dbReference type="GO" id="GO:0005737">
    <property type="term" value="C:cytoplasm"/>
    <property type="evidence" value="ECO:0007669"/>
    <property type="project" value="InterPro"/>
</dbReference>
<dbReference type="SUPFAM" id="SSF55190">
    <property type="entry name" value="Arginyl-tRNA synthetase (ArgRS), N-terminal 'additional' domain"/>
    <property type="match status" value="1"/>
</dbReference>
<protein>
    <recommendedName>
        <fullName evidence="5">Arginyl tRNA synthetase N-terminal domain-containing protein</fullName>
    </recommendedName>
</protein>
<dbReference type="SMART" id="SM01016">
    <property type="entry name" value="Arg_tRNA_synt_N"/>
    <property type="match status" value="1"/>
</dbReference>
<evidence type="ECO:0000256" key="1">
    <source>
        <dbReference type="ARBA" id="ARBA00022598"/>
    </source>
</evidence>
<dbReference type="Pfam" id="PF03485">
    <property type="entry name" value="Arg_tRNA_synt_N"/>
    <property type="match status" value="1"/>
</dbReference>
<dbReference type="InterPro" id="IPR036695">
    <property type="entry name" value="Arg-tRNA-synth_N_sf"/>
</dbReference>
<name>A0A382SZ01_9ZZZZ</name>
<keyword evidence="4" id="KW-0030">Aminoacyl-tRNA synthetase</keyword>
<evidence type="ECO:0000256" key="3">
    <source>
        <dbReference type="ARBA" id="ARBA00022840"/>
    </source>
</evidence>
<feature type="domain" description="Arginyl tRNA synthetase N-terminal" evidence="5">
    <location>
        <begin position="2"/>
        <end position="79"/>
    </location>
</feature>
<dbReference type="PANTHER" id="PTHR11956:SF5">
    <property type="entry name" value="ARGININE--TRNA LIGASE, CYTOPLASMIC"/>
    <property type="match status" value="1"/>
</dbReference>
<organism evidence="6">
    <name type="scientific">marine metagenome</name>
    <dbReference type="NCBI Taxonomy" id="408172"/>
    <lineage>
        <taxon>unclassified sequences</taxon>
        <taxon>metagenomes</taxon>
        <taxon>ecological metagenomes</taxon>
    </lineage>
</organism>